<dbReference type="OrthoDB" id="6475849at2759"/>
<dbReference type="GO" id="GO:0004222">
    <property type="term" value="F:metalloendopeptidase activity"/>
    <property type="evidence" value="ECO:0007669"/>
    <property type="project" value="InterPro"/>
</dbReference>
<dbReference type="PROSITE" id="PS51885">
    <property type="entry name" value="NEPRILYSIN"/>
    <property type="match status" value="1"/>
</dbReference>
<dbReference type="Gene3D" id="3.40.390.10">
    <property type="entry name" value="Collagenase (Catalytic Domain)"/>
    <property type="match status" value="1"/>
</dbReference>
<dbReference type="SUPFAM" id="SSF55486">
    <property type="entry name" value="Metalloproteases ('zincins'), catalytic domain"/>
    <property type="match status" value="1"/>
</dbReference>
<evidence type="ECO:0000313" key="4">
    <source>
        <dbReference type="WBParaSite" id="SBAD_0000038301-mRNA-1"/>
    </source>
</evidence>
<sequence length="291" mass="33698">MDKETKQNIYKKIDNIVKNVAFPAWMMSDTDLEKYYEALSVKIVQENNFMTNVISLNEFLAKQQIDLFFNRPNRHQFGGSPIAANAWYSSQYNSLTIPMALMNPGLFAINFPMATNYGALGSIIGHELVHAFDGKGIQFYYNGSLHRWMSDYSLRGFNNVRSCLIEQYDEFCYFPSDVCVNGTRTVNENIADIGGLQAAYYAYQHYVKVHGEESRIAGLEQYSMEQIFFLSFAHNWCEYQTKEELRRNLKDVHSPPDARVIIPLRDFEPFGRAFNCRIGDRMRPKVHCNAY</sequence>
<accession>A0A183I9S1</accession>
<gene>
    <name evidence="2" type="ORF">SBAD_LOCUS365</name>
</gene>
<dbReference type="PANTHER" id="PTHR11733:SF240">
    <property type="entry name" value="GH14155P-RELATED"/>
    <property type="match status" value="1"/>
</dbReference>
<dbReference type="AlphaFoldDB" id="A0A183I9S1"/>
<dbReference type="PRINTS" id="PR00786">
    <property type="entry name" value="NEPRILYSIN"/>
</dbReference>
<dbReference type="WBParaSite" id="SBAD_0000038301-mRNA-1">
    <property type="protein sequence ID" value="SBAD_0000038301-mRNA-1"/>
    <property type="gene ID" value="SBAD_0000038301"/>
</dbReference>
<feature type="domain" description="Peptidase M13 C-terminal" evidence="1">
    <location>
        <begin position="85"/>
        <end position="289"/>
    </location>
</feature>
<dbReference type="GO" id="GO:0005886">
    <property type="term" value="C:plasma membrane"/>
    <property type="evidence" value="ECO:0007669"/>
    <property type="project" value="TreeGrafter"/>
</dbReference>
<evidence type="ECO:0000313" key="3">
    <source>
        <dbReference type="Proteomes" id="UP000270296"/>
    </source>
</evidence>
<name>A0A183I9S1_9BILA</name>
<evidence type="ECO:0000313" key="2">
    <source>
        <dbReference type="EMBL" id="VDO82801.1"/>
    </source>
</evidence>
<dbReference type="InterPro" id="IPR024079">
    <property type="entry name" value="MetalloPept_cat_dom_sf"/>
</dbReference>
<keyword evidence="3" id="KW-1185">Reference proteome</keyword>
<proteinExistence type="predicted"/>
<protein>
    <submittedName>
        <fullName evidence="4">Peptidase_M13 domain-containing protein</fullName>
    </submittedName>
</protein>
<dbReference type="CDD" id="cd08662">
    <property type="entry name" value="M13"/>
    <property type="match status" value="1"/>
</dbReference>
<reference evidence="2 3" key="2">
    <citation type="submission" date="2018-11" db="EMBL/GenBank/DDBJ databases">
        <authorList>
            <consortium name="Pathogen Informatics"/>
        </authorList>
    </citation>
    <scope>NUCLEOTIDE SEQUENCE [LARGE SCALE GENOMIC DNA]</scope>
</reference>
<dbReference type="Pfam" id="PF01431">
    <property type="entry name" value="Peptidase_M13"/>
    <property type="match status" value="1"/>
</dbReference>
<dbReference type="InterPro" id="IPR000718">
    <property type="entry name" value="Peptidase_M13"/>
</dbReference>
<dbReference type="InterPro" id="IPR018497">
    <property type="entry name" value="Peptidase_M13_C"/>
</dbReference>
<dbReference type="EMBL" id="UZAM01000830">
    <property type="protein sequence ID" value="VDO82801.1"/>
    <property type="molecule type" value="Genomic_DNA"/>
</dbReference>
<reference evidence="4" key="1">
    <citation type="submission" date="2016-06" db="UniProtKB">
        <authorList>
            <consortium name="WormBaseParasite"/>
        </authorList>
    </citation>
    <scope>IDENTIFICATION</scope>
</reference>
<evidence type="ECO:0000259" key="1">
    <source>
        <dbReference type="Pfam" id="PF01431"/>
    </source>
</evidence>
<dbReference type="GO" id="GO:0016485">
    <property type="term" value="P:protein processing"/>
    <property type="evidence" value="ECO:0007669"/>
    <property type="project" value="TreeGrafter"/>
</dbReference>
<dbReference type="PANTHER" id="PTHR11733">
    <property type="entry name" value="ZINC METALLOPROTEASE FAMILY M13 NEPRILYSIN-RELATED"/>
    <property type="match status" value="1"/>
</dbReference>
<dbReference type="Proteomes" id="UP000270296">
    <property type="component" value="Unassembled WGS sequence"/>
</dbReference>
<organism evidence="4">
    <name type="scientific">Soboliphyme baturini</name>
    <dbReference type="NCBI Taxonomy" id="241478"/>
    <lineage>
        <taxon>Eukaryota</taxon>
        <taxon>Metazoa</taxon>
        <taxon>Ecdysozoa</taxon>
        <taxon>Nematoda</taxon>
        <taxon>Enoplea</taxon>
        <taxon>Dorylaimia</taxon>
        <taxon>Dioctophymatida</taxon>
        <taxon>Dioctophymatoidea</taxon>
        <taxon>Soboliphymatidae</taxon>
        <taxon>Soboliphyme</taxon>
    </lineage>
</organism>